<dbReference type="GO" id="GO:0005524">
    <property type="term" value="F:ATP binding"/>
    <property type="evidence" value="ECO:0007669"/>
    <property type="project" value="UniProtKB-UniRule"/>
</dbReference>
<dbReference type="GO" id="GO:0007015">
    <property type="term" value="P:actin filament organization"/>
    <property type="evidence" value="ECO:0007669"/>
    <property type="project" value="TreeGrafter"/>
</dbReference>
<keyword evidence="4 6" id="KW-0505">Motor protein</keyword>
<dbReference type="EMBL" id="VDMD01000010">
    <property type="protein sequence ID" value="TRM63306.1"/>
    <property type="molecule type" value="Genomic_DNA"/>
</dbReference>
<dbReference type="Gene3D" id="1.10.10.820">
    <property type="match status" value="1"/>
</dbReference>
<keyword evidence="5 6" id="KW-0009">Actin-binding</keyword>
<dbReference type="InterPro" id="IPR001609">
    <property type="entry name" value="Myosin_head_motor_dom-like"/>
</dbReference>
<keyword evidence="1 6" id="KW-0547">Nucleotide-binding</keyword>
<dbReference type="GO" id="GO:0016787">
    <property type="term" value="F:hydrolase activity"/>
    <property type="evidence" value="ECO:0007669"/>
    <property type="project" value="UniProtKB-KW"/>
</dbReference>
<evidence type="ECO:0000256" key="7">
    <source>
        <dbReference type="SAM" id="MobiDB-lite"/>
    </source>
</evidence>
<feature type="compositionally biased region" description="Low complexity" evidence="7">
    <location>
        <begin position="837"/>
        <end position="848"/>
    </location>
</feature>
<evidence type="ECO:0000256" key="3">
    <source>
        <dbReference type="ARBA" id="ARBA00023123"/>
    </source>
</evidence>
<dbReference type="PRINTS" id="PR00193">
    <property type="entry name" value="MYOSINHEAVY"/>
</dbReference>
<dbReference type="PROSITE" id="PS50096">
    <property type="entry name" value="IQ"/>
    <property type="match status" value="1"/>
</dbReference>
<dbReference type="GO" id="GO:0000146">
    <property type="term" value="F:microfilament motor activity"/>
    <property type="evidence" value="ECO:0007669"/>
    <property type="project" value="TreeGrafter"/>
</dbReference>
<feature type="compositionally biased region" description="Basic and acidic residues" evidence="7">
    <location>
        <begin position="941"/>
        <end position="953"/>
    </location>
</feature>
<dbReference type="Gene3D" id="1.20.5.4820">
    <property type="match status" value="1"/>
</dbReference>
<dbReference type="PANTHER" id="PTHR13140:SF706">
    <property type="entry name" value="DILUTE CLASS UNCONVENTIONAL MYOSIN, ISOFORM C"/>
    <property type="match status" value="1"/>
</dbReference>
<feature type="compositionally biased region" description="Basic residues" evidence="7">
    <location>
        <begin position="910"/>
        <end position="925"/>
    </location>
</feature>
<feature type="compositionally biased region" description="Basic and acidic residues" evidence="7">
    <location>
        <begin position="896"/>
        <end position="909"/>
    </location>
</feature>
<dbReference type="GO" id="GO:0005737">
    <property type="term" value="C:cytoplasm"/>
    <property type="evidence" value="ECO:0007669"/>
    <property type="project" value="TreeGrafter"/>
</dbReference>
<proteinExistence type="inferred from homology"/>
<feature type="compositionally biased region" description="Basic residues" evidence="7">
    <location>
        <begin position="954"/>
        <end position="969"/>
    </location>
</feature>
<evidence type="ECO:0000256" key="1">
    <source>
        <dbReference type="ARBA" id="ARBA00022741"/>
    </source>
</evidence>
<dbReference type="PROSITE" id="PS51456">
    <property type="entry name" value="MYOSIN_MOTOR"/>
    <property type="match status" value="1"/>
</dbReference>
<keyword evidence="3 6" id="KW-0518">Myosin</keyword>
<reference evidence="9 10" key="1">
    <citation type="journal article" date="2019" name="New Phytol.">
        <title>Comparative genomics reveals unique wood-decay strategies and fruiting body development in the Schizophyllaceae.</title>
        <authorList>
            <person name="Almasi E."/>
            <person name="Sahu N."/>
            <person name="Krizsan K."/>
            <person name="Balint B."/>
            <person name="Kovacs G.M."/>
            <person name="Kiss B."/>
            <person name="Cseklye J."/>
            <person name="Drula E."/>
            <person name="Henrissat B."/>
            <person name="Nagy I."/>
            <person name="Chovatia M."/>
            <person name="Adam C."/>
            <person name="LaButti K."/>
            <person name="Lipzen A."/>
            <person name="Riley R."/>
            <person name="Grigoriev I.V."/>
            <person name="Nagy L.G."/>
        </authorList>
    </citation>
    <scope>NUCLEOTIDE SEQUENCE [LARGE SCALE GENOMIC DNA]</scope>
    <source>
        <strain evidence="9 10">NL-1724</strain>
    </source>
</reference>
<sequence>MAQSIYRPGTFVWLVDKEQRWLSGEVKSFAVAEDGRAAITVKNEQGEETTVKGASKDAGAEEGGLPPLQNTAEFRTINDLTRLPHLNEPSILEVIRNRFSDRCLYTYSGIVLIAVNPFADTTSYYAPDVIRSYIGRSREELDPHLFAVAEEAFSTMERTGKAQSIIVSGESGSGKTESAKYIMRYLASVHGHESTGGSSGSSSIEQQILATNPILEAFGNAKTARNDNSSRFGKYIQILFDDHQRIVGARMRTYLLERSRLTFQQPLEGNYHIFYQLCSGASENDRHNLGLDDATTDFRYLGGMPPQPTQAPYTHDFSATCDALEVVGIGEEKRQAIFQLLAGLLHVGNIEIRSKRDTKDATMDEDDVALLRAAALLGIDAKGFAKCTTAKQIDARGEIFSAARTVAQAIGVRDGVAQYIYSCLFDWLAVRVNSSLLSDTEHLEATFIAVLDIYGFEHFEKNSFEQFCINYANEKLQQQFLSHVFKLDQAEYVEEGIPWNAIDFPDNQPCINLIEGKIGVISLLDEESRLAAGTDTSFVDKLNGQLKMPQNKRIFKDHLHGKTAFKIAHYAGDVSYSVDGFLEKNRGTVPEEHLVLLTDTTNAFLLEVIQTGRASVDERTTTQLSKQDPNAGDAPRRGANRKPTQSSVFKSSLVLLMDTLDRTDVHYIRCIKPNEDKQPWKFQSGHVLDQLRACGVLETVKISRAGYPSRMPYEEFAARYSLLLPRHVTRPYLRDPQRLTTVILQRTIGTGDKYHNGRTKIFLRARTLPVLEGIRTEKQTAAIMKVQTAARGAMTRKRFRRLRAEARAAAELVERVAAGAKAKEAEAAAAVQRDACSPAPGSSSAAAPPGSPPSSFPEGGATLQPDEIPDRPASRLMRRLSSQSSAVGRVISMVIKDKPGEHEDADHLKPSKPSRRSKSKQRPLSRSRDRSPEKPAAPPPPEKDSERRQEEHSSKRRHLSPKGGKRKKFSPAVLLKSRSWKDLRSGGWKTSGELGPLQRAVSQKKTRRSAEARLTQEPVTTPPELKIYNRFMQGKDHTTGP</sequence>
<evidence type="ECO:0000256" key="2">
    <source>
        <dbReference type="ARBA" id="ARBA00022840"/>
    </source>
</evidence>
<dbReference type="STRING" id="97359.A0A550CF57"/>
<organism evidence="9 10">
    <name type="scientific">Schizophyllum amplum</name>
    <dbReference type="NCBI Taxonomy" id="97359"/>
    <lineage>
        <taxon>Eukaryota</taxon>
        <taxon>Fungi</taxon>
        <taxon>Dikarya</taxon>
        <taxon>Basidiomycota</taxon>
        <taxon>Agaricomycotina</taxon>
        <taxon>Agaricomycetes</taxon>
        <taxon>Agaricomycetidae</taxon>
        <taxon>Agaricales</taxon>
        <taxon>Schizophyllaceae</taxon>
        <taxon>Schizophyllum</taxon>
    </lineage>
</organism>
<feature type="region of interest" description="Disordered" evidence="7">
    <location>
        <begin position="46"/>
        <end position="68"/>
    </location>
</feature>
<feature type="region of interest" description="Disordered" evidence="7">
    <location>
        <begin position="617"/>
        <end position="646"/>
    </location>
</feature>
<keyword evidence="2 6" id="KW-0067">ATP-binding</keyword>
<dbReference type="SUPFAM" id="SSF52540">
    <property type="entry name" value="P-loop containing nucleoside triphosphate hydrolases"/>
    <property type="match status" value="1"/>
</dbReference>
<dbReference type="OrthoDB" id="6108017at2759"/>
<comment type="similarity">
    <text evidence="6">Belongs to the TRAFAC class myosin-kinesin ATPase superfamily. Myosin family.</text>
</comment>
<protein>
    <submittedName>
        <fullName evidence="9">P-loop containing nucleoside triphosphate hydrolase protein</fullName>
    </submittedName>
</protein>
<evidence type="ECO:0000256" key="5">
    <source>
        <dbReference type="ARBA" id="ARBA00023203"/>
    </source>
</evidence>
<dbReference type="GO" id="GO:0016020">
    <property type="term" value="C:membrane"/>
    <property type="evidence" value="ECO:0007669"/>
    <property type="project" value="TreeGrafter"/>
</dbReference>
<evidence type="ECO:0000256" key="6">
    <source>
        <dbReference type="PROSITE-ProRule" id="PRU00782"/>
    </source>
</evidence>
<name>A0A550CF57_9AGAR</name>
<dbReference type="GO" id="GO:0016459">
    <property type="term" value="C:myosin complex"/>
    <property type="evidence" value="ECO:0007669"/>
    <property type="project" value="UniProtKB-KW"/>
</dbReference>
<dbReference type="Gene3D" id="1.20.58.530">
    <property type="match status" value="1"/>
</dbReference>
<dbReference type="InterPro" id="IPR036961">
    <property type="entry name" value="Kinesin_motor_dom_sf"/>
</dbReference>
<evidence type="ECO:0000259" key="8">
    <source>
        <dbReference type="PROSITE" id="PS51456"/>
    </source>
</evidence>
<dbReference type="Proteomes" id="UP000320762">
    <property type="component" value="Unassembled WGS sequence"/>
</dbReference>
<accession>A0A550CF57</accession>
<dbReference type="Gene3D" id="1.20.120.720">
    <property type="entry name" value="Myosin VI head, motor domain, U50 subdomain"/>
    <property type="match status" value="1"/>
</dbReference>
<feature type="region of interest" description="Disordered" evidence="7">
    <location>
        <begin position="831"/>
        <end position="869"/>
    </location>
</feature>
<dbReference type="SMART" id="SM00242">
    <property type="entry name" value="MYSc"/>
    <property type="match status" value="1"/>
</dbReference>
<feature type="region of interest" description="Actin-binding" evidence="6">
    <location>
        <begin position="653"/>
        <end position="675"/>
    </location>
</feature>
<dbReference type="GO" id="GO:0051015">
    <property type="term" value="F:actin filament binding"/>
    <property type="evidence" value="ECO:0007669"/>
    <property type="project" value="TreeGrafter"/>
</dbReference>
<comment type="caution">
    <text evidence="9">The sequence shown here is derived from an EMBL/GenBank/DDBJ whole genome shotgun (WGS) entry which is preliminary data.</text>
</comment>
<feature type="domain" description="Myosin motor" evidence="8">
    <location>
        <begin position="75"/>
        <end position="776"/>
    </location>
</feature>
<dbReference type="Gene3D" id="3.40.850.10">
    <property type="entry name" value="Kinesin motor domain"/>
    <property type="match status" value="1"/>
</dbReference>
<feature type="binding site" evidence="6">
    <location>
        <begin position="169"/>
        <end position="176"/>
    </location>
    <ligand>
        <name>ATP</name>
        <dbReference type="ChEBI" id="CHEBI:30616"/>
    </ligand>
</feature>
<gene>
    <name evidence="9" type="ORF">BD626DRAFT_496225</name>
</gene>
<dbReference type="AlphaFoldDB" id="A0A550CF57"/>
<evidence type="ECO:0000256" key="4">
    <source>
        <dbReference type="ARBA" id="ARBA00023175"/>
    </source>
</evidence>
<keyword evidence="10" id="KW-1185">Reference proteome</keyword>
<evidence type="ECO:0000313" key="10">
    <source>
        <dbReference type="Proteomes" id="UP000320762"/>
    </source>
</evidence>
<dbReference type="InterPro" id="IPR027417">
    <property type="entry name" value="P-loop_NTPase"/>
</dbReference>
<dbReference type="PANTHER" id="PTHR13140">
    <property type="entry name" value="MYOSIN"/>
    <property type="match status" value="1"/>
</dbReference>
<dbReference type="Pfam" id="PF00063">
    <property type="entry name" value="Myosin_head"/>
    <property type="match status" value="1"/>
</dbReference>
<feature type="region of interest" description="Disordered" evidence="7">
    <location>
        <begin position="896"/>
        <end position="1041"/>
    </location>
</feature>
<keyword evidence="9" id="KW-0378">Hydrolase</keyword>
<evidence type="ECO:0000313" key="9">
    <source>
        <dbReference type="EMBL" id="TRM63306.1"/>
    </source>
</evidence>